<name>A0ABU1KG60_XANFL</name>
<dbReference type="GeneID" id="95760890"/>
<reference evidence="1 2" key="1">
    <citation type="submission" date="2023-07" db="EMBL/GenBank/DDBJ databases">
        <title>Genomic Encyclopedia of Type Strains, Phase IV (KMG-IV): sequencing the most valuable type-strain genomes for metagenomic binning, comparative biology and taxonomic classification.</title>
        <authorList>
            <person name="Goeker M."/>
        </authorList>
    </citation>
    <scope>NUCLEOTIDE SEQUENCE [LARGE SCALE GENOMIC DNA]</scope>
    <source>
        <strain evidence="1 2">DSM 338</strain>
    </source>
</reference>
<organism evidence="1 2">
    <name type="scientific">Xanthobacter flavus</name>
    <dbReference type="NCBI Taxonomy" id="281"/>
    <lineage>
        <taxon>Bacteria</taxon>
        <taxon>Pseudomonadati</taxon>
        <taxon>Pseudomonadota</taxon>
        <taxon>Alphaproteobacteria</taxon>
        <taxon>Hyphomicrobiales</taxon>
        <taxon>Xanthobacteraceae</taxon>
        <taxon>Xanthobacter</taxon>
    </lineage>
</organism>
<keyword evidence="2" id="KW-1185">Reference proteome</keyword>
<dbReference type="Proteomes" id="UP001245370">
    <property type="component" value="Unassembled WGS sequence"/>
</dbReference>
<sequence length="151" mass="16430">MARNEFLRLQRLAARPKMERLACERALAGALREVMTELFFTNAGLLMAYIHAGQTNIIDDIVASCAERSLKPGALRYGGQAVIQADWGVAPTVSMDMELGCDDCSLYFRIIFDAGAVGVEMDSILYHGAEPAPDALLEHLTATLDQVRLGA</sequence>
<comment type="caution">
    <text evidence="1">The sequence shown here is derived from an EMBL/GenBank/DDBJ whole genome shotgun (WGS) entry which is preliminary data.</text>
</comment>
<proteinExistence type="predicted"/>
<dbReference type="RefSeq" id="WP_281804561.1">
    <property type="nucleotide sequence ID" value="NZ_BSDO01000001.1"/>
</dbReference>
<protein>
    <submittedName>
        <fullName evidence="1">Uncharacterized protein</fullName>
    </submittedName>
</protein>
<dbReference type="EMBL" id="JAVDPY010000003">
    <property type="protein sequence ID" value="MDR6333822.1"/>
    <property type="molecule type" value="Genomic_DNA"/>
</dbReference>
<evidence type="ECO:0000313" key="2">
    <source>
        <dbReference type="Proteomes" id="UP001245370"/>
    </source>
</evidence>
<evidence type="ECO:0000313" key="1">
    <source>
        <dbReference type="EMBL" id="MDR6333822.1"/>
    </source>
</evidence>
<gene>
    <name evidence="1" type="ORF">GGQ86_002292</name>
</gene>
<accession>A0ABU1KG60</accession>